<organism evidence="1 2">
    <name type="scientific">Marinilabilia rubra</name>
    <dbReference type="NCBI Taxonomy" id="2162893"/>
    <lineage>
        <taxon>Bacteria</taxon>
        <taxon>Pseudomonadati</taxon>
        <taxon>Bacteroidota</taxon>
        <taxon>Bacteroidia</taxon>
        <taxon>Marinilabiliales</taxon>
        <taxon>Marinilabiliaceae</taxon>
        <taxon>Marinilabilia</taxon>
    </lineage>
</organism>
<evidence type="ECO:0000313" key="1">
    <source>
        <dbReference type="EMBL" id="PWD99680.1"/>
    </source>
</evidence>
<dbReference type="Proteomes" id="UP000244956">
    <property type="component" value="Unassembled WGS sequence"/>
</dbReference>
<dbReference type="OrthoDB" id="5383458at2"/>
<keyword evidence="2" id="KW-1185">Reference proteome</keyword>
<dbReference type="SUPFAM" id="SSF56935">
    <property type="entry name" value="Porins"/>
    <property type="match status" value="1"/>
</dbReference>
<comment type="caution">
    <text evidence="1">The sequence shown here is derived from an EMBL/GenBank/DDBJ whole genome shotgun (WGS) entry which is preliminary data.</text>
</comment>
<gene>
    <name evidence="1" type="ORF">DDZ16_09555</name>
</gene>
<dbReference type="EMBL" id="QEWP01000006">
    <property type="protein sequence ID" value="PWD99680.1"/>
    <property type="molecule type" value="Genomic_DNA"/>
</dbReference>
<proteinExistence type="predicted"/>
<evidence type="ECO:0000313" key="2">
    <source>
        <dbReference type="Proteomes" id="UP000244956"/>
    </source>
</evidence>
<protein>
    <recommendedName>
        <fullName evidence="3">Porin</fullName>
    </recommendedName>
</protein>
<dbReference type="RefSeq" id="WP_109264219.1">
    <property type="nucleotide sequence ID" value="NZ_QEWP01000006.1"/>
</dbReference>
<sequence>MRYLSLIIFLIISIQLKAQIKADGYLGTMPTWYYLDQMDENLWENVVHNRLNLSYDFSPSLIGVLQFRNQLIIGETIREIPGYVALIDSDQGLVDMTYNLATGNNAVLNMTIDRLWLDFYLGKLQIRAGRQRINWGQAMVWNPNDIFNAYSFFDFDYPERPGIDGVRLQLYTGMASQVEGVFKIDNEHQKTIAMRYRFNAGRYDWQVLGGRLNDSDWTAGLGWSGHIGDAGFYGEGTLLIPDGDNENETIIASTGLDYTFKNSLLLRSEFLYSSNLPNSVGGFTDFLAGQASIRNLSVSKYSVFAMAQYPITPLFTGSMNAMAFPGTNAWYLGPSFEYSLKPNLYLTTFINLFFNKNDTTGISTDFQGLLRLKWFF</sequence>
<dbReference type="AlphaFoldDB" id="A0A2U2B9D6"/>
<name>A0A2U2B9D6_9BACT</name>
<evidence type="ECO:0008006" key="3">
    <source>
        <dbReference type="Google" id="ProtNLM"/>
    </source>
</evidence>
<accession>A0A2U2B9D6</accession>
<reference evidence="1 2" key="1">
    <citation type="submission" date="2018-05" db="EMBL/GenBank/DDBJ databases">
        <title>Marinilabilia rubrum sp. nov., isolated from saltern sediment.</title>
        <authorList>
            <person name="Zhang R."/>
        </authorList>
    </citation>
    <scope>NUCLEOTIDE SEQUENCE [LARGE SCALE GENOMIC DNA]</scope>
    <source>
        <strain evidence="1 2">WTE16</strain>
    </source>
</reference>